<sequence>MKKRRVSRLLLILAVTTAMIAATAVVASAATINKNDADYKYSKTFDDGTVVSFTKDLIKAPATKDYIQCRIQLAEGDTFGNYPYFTDSSLKEINGQQWDKNGDVAYGVLNIKDTNLKPGVFYLYCKGISWSEDRMDFFYVNFKKATKMKIQTYPNKILFNADYLTRDQHGEYTNVLASVGGKTFSAMLKNGWGEWIAYKTSSAMKPGKKYTLYAGQIDRVNNFQVNSDVYKLATVPMGPSTKPVIKSVKISKVKVKRYFNYDEWKYKYKTTFKMTVTLSKKAKGAKGIDLTSTVQGISSYKTIKGTKNTYTASFNWDMPISLKGRTIAVKVKTYNDTKYKAYSYDSKVKKVKIK</sequence>
<keyword evidence="1" id="KW-0732">Signal</keyword>
<proteinExistence type="predicted"/>
<keyword evidence="3" id="KW-1185">Reference proteome</keyword>
<dbReference type="RefSeq" id="WP_154574987.1">
    <property type="nucleotide sequence ID" value="NZ_VUMZ01000010.1"/>
</dbReference>
<protein>
    <submittedName>
        <fullName evidence="2">Uncharacterized protein</fullName>
    </submittedName>
</protein>
<dbReference type="AlphaFoldDB" id="A0A6L5Y7C8"/>
<gene>
    <name evidence="2" type="ORF">FYJ64_09840</name>
</gene>
<name>A0A6L5Y7C8_9FIRM</name>
<feature type="chain" id="PRO_5026786028" evidence="1">
    <location>
        <begin position="30"/>
        <end position="354"/>
    </location>
</feature>
<dbReference type="GeneID" id="303115622"/>
<accession>A0A6L5Y7C8</accession>
<reference evidence="2 3" key="1">
    <citation type="submission" date="2019-08" db="EMBL/GenBank/DDBJ databases">
        <title>In-depth cultivation of the pig gut microbiome towards novel bacterial diversity and tailored functional studies.</title>
        <authorList>
            <person name="Wylensek D."/>
            <person name="Hitch T.C.A."/>
            <person name="Clavel T."/>
        </authorList>
    </citation>
    <scope>NUCLEOTIDE SEQUENCE [LARGE SCALE GENOMIC DNA]</scope>
    <source>
        <strain evidence="2 3">WCA-MUC-591-APC-3H</strain>
    </source>
</reference>
<comment type="caution">
    <text evidence="2">The sequence shown here is derived from an EMBL/GenBank/DDBJ whole genome shotgun (WGS) entry which is preliminary data.</text>
</comment>
<feature type="signal peptide" evidence="1">
    <location>
        <begin position="1"/>
        <end position="29"/>
    </location>
</feature>
<dbReference type="Proteomes" id="UP000474676">
    <property type="component" value="Unassembled WGS sequence"/>
</dbReference>
<evidence type="ECO:0000256" key="1">
    <source>
        <dbReference type="SAM" id="SignalP"/>
    </source>
</evidence>
<evidence type="ECO:0000313" key="3">
    <source>
        <dbReference type="Proteomes" id="UP000474676"/>
    </source>
</evidence>
<organism evidence="2 3">
    <name type="scientific">Hornefia butyriciproducens</name>
    <dbReference type="NCBI Taxonomy" id="2652293"/>
    <lineage>
        <taxon>Bacteria</taxon>
        <taxon>Bacillati</taxon>
        <taxon>Bacillota</taxon>
        <taxon>Clostridia</taxon>
        <taxon>Peptostreptococcales</taxon>
        <taxon>Anaerovoracaceae</taxon>
        <taxon>Hornefia</taxon>
    </lineage>
</organism>
<evidence type="ECO:0000313" key="2">
    <source>
        <dbReference type="EMBL" id="MST52599.1"/>
    </source>
</evidence>
<dbReference type="EMBL" id="VUMZ01000010">
    <property type="protein sequence ID" value="MST52599.1"/>
    <property type="molecule type" value="Genomic_DNA"/>
</dbReference>